<evidence type="ECO:0000259" key="1">
    <source>
        <dbReference type="Pfam" id="PF03372"/>
    </source>
</evidence>
<dbReference type="GO" id="GO:0016020">
    <property type="term" value="C:membrane"/>
    <property type="evidence" value="ECO:0007669"/>
    <property type="project" value="GOC"/>
</dbReference>
<dbReference type="RefSeq" id="WP_103437312.1">
    <property type="nucleotide sequence ID" value="NZ_MIND01000018.1"/>
</dbReference>
<comment type="caution">
    <text evidence="2">The sequence shown here is derived from an EMBL/GenBank/DDBJ whole genome shotgun (WGS) entry which is preliminary data.</text>
</comment>
<proteinExistence type="predicted"/>
<dbReference type="Gene3D" id="3.60.10.10">
    <property type="entry name" value="Endonuclease/exonuclease/phosphatase"/>
    <property type="match status" value="1"/>
</dbReference>
<dbReference type="PANTHER" id="PTHR14859:SF1">
    <property type="entry name" value="PGAP2-INTERACTING PROTEIN"/>
    <property type="match status" value="1"/>
</dbReference>
<sequence length="261" mass="29500">MNQPLHEARCSVGSVTAVHGINVLTINVHKGFTFFNRRFILPELREAVRSTGADLVFLQEVHGTHLQHAERHPTWPTTPQYEFLADSMWSQFAYGRNAVYPHGDHGNALLSKFPIIEHRNLDVSIDGNEERGLLHCRLQVPGHDQVHAVCVHLGLREAHRQRQVQLLLELLDSLPAKAPVIVAGDFNDWRLKADSVLSEHLVEAFGDRFGMPARSFPARLPLLRLDRIYLRNALPRSAQVLSKYPWSHLSDHAPLAAEISL</sequence>
<dbReference type="GO" id="GO:0006506">
    <property type="term" value="P:GPI anchor biosynthetic process"/>
    <property type="evidence" value="ECO:0007669"/>
    <property type="project" value="TreeGrafter"/>
</dbReference>
<evidence type="ECO:0000313" key="3">
    <source>
        <dbReference type="Proteomes" id="UP000237194"/>
    </source>
</evidence>
<dbReference type="InterPro" id="IPR036691">
    <property type="entry name" value="Endo/exonu/phosph_ase_sf"/>
</dbReference>
<accession>A0A2S3WE96</accession>
<organism evidence="2 3">
    <name type="scientific">Pseudomonas putida</name>
    <name type="common">Arthrobacter siderocapsulatus</name>
    <dbReference type="NCBI Taxonomy" id="303"/>
    <lineage>
        <taxon>Bacteria</taxon>
        <taxon>Pseudomonadati</taxon>
        <taxon>Pseudomonadota</taxon>
        <taxon>Gammaproteobacteria</taxon>
        <taxon>Pseudomonadales</taxon>
        <taxon>Pseudomonadaceae</taxon>
        <taxon>Pseudomonas</taxon>
    </lineage>
</organism>
<dbReference type="InterPro" id="IPR005135">
    <property type="entry name" value="Endo/exonuclease/phosphatase"/>
</dbReference>
<dbReference type="InterPro" id="IPR051916">
    <property type="entry name" value="GPI-anchor_lipid_remodeler"/>
</dbReference>
<dbReference type="PANTHER" id="PTHR14859">
    <property type="entry name" value="CALCOFLUOR WHITE HYPERSENSITIVE PROTEIN PRECURSOR"/>
    <property type="match status" value="1"/>
</dbReference>
<feature type="domain" description="Endonuclease/exonuclease/phosphatase" evidence="1">
    <location>
        <begin position="25"/>
        <end position="252"/>
    </location>
</feature>
<dbReference type="AlphaFoldDB" id="A0A2S3WE96"/>
<evidence type="ECO:0000313" key="2">
    <source>
        <dbReference type="EMBL" id="POF89245.1"/>
    </source>
</evidence>
<dbReference type="Proteomes" id="UP000237194">
    <property type="component" value="Unassembled WGS sequence"/>
</dbReference>
<name>A0A2S3WE96_PSEPU</name>
<reference evidence="2 3" key="2">
    <citation type="submission" date="2018-03" db="EMBL/GenBank/DDBJ databases">
        <title>Draft genome of Pseudomonas putida strain KT-27.</title>
        <authorList>
            <person name="Yoshizawa S."/>
            <person name="Khan N.H."/>
            <person name="Nishimura M."/>
            <person name="Chiura H.X."/>
            <person name="Ogura Y."/>
            <person name="Hayashi T."/>
            <person name="Kogure K."/>
        </authorList>
    </citation>
    <scope>NUCLEOTIDE SEQUENCE [LARGE SCALE GENOMIC DNA]</scope>
    <source>
        <strain evidence="2 3">KT-27</strain>
    </source>
</reference>
<dbReference type="GO" id="GO:0003824">
    <property type="term" value="F:catalytic activity"/>
    <property type="evidence" value="ECO:0007669"/>
    <property type="project" value="InterPro"/>
</dbReference>
<protein>
    <recommendedName>
        <fullName evidence="1">Endonuclease/exonuclease/phosphatase domain-containing protein</fullName>
    </recommendedName>
</protein>
<gene>
    <name evidence="2" type="ORF">BGP80_15245</name>
</gene>
<dbReference type="Pfam" id="PF03372">
    <property type="entry name" value="Exo_endo_phos"/>
    <property type="match status" value="1"/>
</dbReference>
<reference evidence="2 3" key="1">
    <citation type="submission" date="2016-08" db="EMBL/GenBank/DDBJ databases">
        <authorList>
            <person name="Seilhamer J.J."/>
        </authorList>
    </citation>
    <scope>NUCLEOTIDE SEQUENCE [LARGE SCALE GENOMIC DNA]</scope>
    <source>
        <strain evidence="2 3">KT-27</strain>
    </source>
</reference>
<dbReference type="SUPFAM" id="SSF56219">
    <property type="entry name" value="DNase I-like"/>
    <property type="match status" value="1"/>
</dbReference>
<dbReference type="EMBL" id="MIND01000018">
    <property type="protein sequence ID" value="POF89245.1"/>
    <property type="molecule type" value="Genomic_DNA"/>
</dbReference>